<dbReference type="GO" id="GO:0005686">
    <property type="term" value="C:U2 snRNP"/>
    <property type="evidence" value="ECO:0007669"/>
    <property type="project" value="TreeGrafter"/>
</dbReference>
<keyword evidence="4" id="KW-0677">Repeat</keyword>
<organism evidence="10 11">
    <name type="scientific">Pichia kluyveri</name>
    <name type="common">Yeast</name>
    <dbReference type="NCBI Taxonomy" id="36015"/>
    <lineage>
        <taxon>Eukaryota</taxon>
        <taxon>Fungi</taxon>
        <taxon>Dikarya</taxon>
        <taxon>Ascomycota</taxon>
        <taxon>Saccharomycotina</taxon>
        <taxon>Pichiomycetes</taxon>
        <taxon>Pichiales</taxon>
        <taxon>Pichiaceae</taxon>
        <taxon>Pichia</taxon>
    </lineage>
</organism>
<dbReference type="FunFam" id="1.10.10.790:FF:000002">
    <property type="entry name" value="Splicing factor 3A subunit 1"/>
    <property type="match status" value="1"/>
</dbReference>
<dbReference type="GO" id="GO:0071004">
    <property type="term" value="C:U2-type prespliceosome"/>
    <property type="evidence" value="ECO:0007669"/>
    <property type="project" value="TreeGrafter"/>
</dbReference>
<name>A0AAV5R8B5_PICKL</name>
<dbReference type="GO" id="GO:0000381">
    <property type="term" value="P:regulation of alternative mRNA splicing, via spliceosome"/>
    <property type="evidence" value="ECO:0007669"/>
    <property type="project" value="TreeGrafter"/>
</dbReference>
<dbReference type="PANTHER" id="PTHR15316:SF1">
    <property type="entry name" value="SPLICING FACTOR 3A SUBUNIT 1"/>
    <property type="match status" value="1"/>
</dbReference>
<keyword evidence="5" id="KW-0508">mRNA splicing</keyword>
<dbReference type="PANTHER" id="PTHR15316">
    <property type="entry name" value="SPLICEOSOME ASSOCIATED PROTEIN 114/SWAP SPLICING FACTOR-RELATED"/>
    <property type="match status" value="1"/>
</dbReference>
<feature type="domain" description="SURP motif" evidence="9">
    <location>
        <begin position="26"/>
        <end position="68"/>
    </location>
</feature>
<dbReference type="Gene3D" id="1.10.10.790">
    <property type="entry name" value="Surp module"/>
    <property type="match status" value="2"/>
</dbReference>
<gene>
    <name evidence="10" type="ORF">DAPK24_041780</name>
</gene>
<protein>
    <recommendedName>
        <fullName evidence="9">SURP motif domain-containing protein</fullName>
    </recommendedName>
</protein>
<dbReference type="InterPro" id="IPR045146">
    <property type="entry name" value="SF3A1"/>
</dbReference>
<dbReference type="GO" id="GO:0045292">
    <property type="term" value="P:mRNA cis splicing, via spliceosome"/>
    <property type="evidence" value="ECO:0007669"/>
    <property type="project" value="InterPro"/>
</dbReference>
<dbReference type="GO" id="GO:0071013">
    <property type="term" value="C:catalytic step 2 spliceosome"/>
    <property type="evidence" value="ECO:0007669"/>
    <property type="project" value="TreeGrafter"/>
</dbReference>
<evidence type="ECO:0000256" key="4">
    <source>
        <dbReference type="ARBA" id="ARBA00022737"/>
    </source>
</evidence>
<dbReference type="SUPFAM" id="SSF109905">
    <property type="entry name" value="Surp module (SWAP domain)"/>
    <property type="match status" value="2"/>
</dbReference>
<keyword evidence="11" id="KW-1185">Reference proteome</keyword>
<dbReference type="InterPro" id="IPR000061">
    <property type="entry name" value="Surp"/>
</dbReference>
<dbReference type="Pfam" id="PF01805">
    <property type="entry name" value="Surp"/>
    <property type="match status" value="2"/>
</dbReference>
<keyword evidence="2" id="KW-0507">mRNA processing</keyword>
<keyword evidence="7" id="KW-0175">Coiled coil</keyword>
<evidence type="ECO:0000256" key="6">
    <source>
        <dbReference type="ARBA" id="ARBA00023242"/>
    </source>
</evidence>
<evidence type="ECO:0000259" key="9">
    <source>
        <dbReference type="PROSITE" id="PS50128"/>
    </source>
</evidence>
<evidence type="ECO:0000256" key="7">
    <source>
        <dbReference type="SAM" id="Coils"/>
    </source>
</evidence>
<comment type="subcellular location">
    <subcellularLocation>
        <location evidence="1">Nucleus</location>
    </subcellularLocation>
</comment>
<feature type="domain" description="SURP motif" evidence="9">
    <location>
        <begin position="141"/>
        <end position="188"/>
    </location>
</feature>
<dbReference type="InterPro" id="IPR022030">
    <property type="entry name" value="SF3A1_dom"/>
</dbReference>
<evidence type="ECO:0000313" key="11">
    <source>
        <dbReference type="Proteomes" id="UP001378960"/>
    </source>
</evidence>
<dbReference type="Pfam" id="PF12230">
    <property type="entry name" value="PRP21_like_P"/>
    <property type="match status" value="1"/>
</dbReference>
<proteinExistence type="predicted"/>
<dbReference type="AlphaFoldDB" id="A0AAV5R8B5"/>
<accession>A0AAV5R8B5</accession>
<keyword evidence="6" id="KW-0539">Nucleus</keyword>
<comment type="caution">
    <text evidence="10">The sequence shown here is derived from an EMBL/GenBank/DDBJ whole genome shotgun (WGS) entry which is preliminary data.</text>
</comment>
<sequence>MPDSTSGTKENEKLDITIPPADVRVLIGKTAIYVNKNGVVFENKIRTKESKNPKFIFLNDNDPYNEYYQYCLSCLKTNGKLPEIKQDIDTSTEDAEIPNVETIQATDQEILEKPEEYDFIKLENDKESFPEDSISSNDLNVIKLAAQFAVVNGNAAMEEFKTYALDDSNGISAQFQFLKLKHSMYPIYEKFYKQYDLLWNNKNKIQEKINNIEVDENSHIDKLKFLERCNKKAEYLNKQRKEVKEVENKKLAERIKYHSIDWLKFELVETIEFTQLDEIAQLHKPLNKSDLEYRSLVQKGQKSLFDEVDARIEEDYQSDDNNIEEDVEGENDDEGIPQYVEDDKNDSHDSDDEKEVNLINKRVPKGVKIKAAGESRLKRRREQDSSKGSKVDPITKEKLLQCPITKELIPESKFQNHINKLLRDPKYEEEKARYESKFKYGTNLSTEQVYRNLQDLFTPDENNNKSKRSKV</sequence>
<dbReference type="InterPro" id="IPR035967">
    <property type="entry name" value="SWAP/Surp_sf"/>
</dbReference>
<evidence type="ECO:0000256" key="1">
    <source>
        <dbReference type="ARBA" id="ARBA00004123"/>
    </source>
</evidence>
<evidence type="ECO:0000256" key="5">
    <source>
        <dbReference type="ARBA" id="ARBA00023187"/>
    </source>
</evidence>
<feature type="region of interest" description="Disordered" evidence="8">
    <location>
        <begin position="315"/>
        <end position="394"/>
    </location>
</feature>
<dbReference type="EMBL" id="BTGB01000009">
    <property type="protein sequence ID" value="GMM47580.1"/>
    <property type="molecule type" value="Genomic_DNA"/>
</dbReference>
<dbReference type="PROSITE" id="PS50128">
    <property type="entry name" value="SURP"/>
    <property type="match status" value="2"/>
</dbReference>
<evidence type="ECO:0000256" key="2">
    <source>
        <dbReference type="ARBA" id="ARBA00022664"/>
    </source>
</evidence>
<feature type="compositionally biased region" description="Basic and acidic residues" evidence="8">
    <location>
        <begin position="371"/>
        <end position="394"/>
    </location>
</feature>
<dbReference type="Proteomes" id="UP001378960">
    <property type="component" value="Unassembled WGS sequence"/>
</dbReference>
<feature type="compositionally biased region" description="Acidic residues" evidence="8">
    <location>
        <begin position="315"/>
        <end position="335"/>
    </location>
</feature>
<reference evidence="10 11" key="1">
    <citation type="journal article" date="2023" name="Elife">
        <title>Identification of key yeast species and microbe-microbe interactions impacting larval growth of Drosophila in the wild.</title>
        <authorList>
            <person name="Mure A."/>
            <person name="Sugiura Y."/>
            <person name="Maeda R."/>
            <person name="Honda K."/>
            <person name="Sakurai N."/>
            <person name="Takahashi Y."/>
            <person name="Watada M."/>
            <person name="Katoh T."/>
            <person name="Gotoh A."/>
            <person name="Gotoh Y."/>
            <person name="Taniguchi I."/>
            <person name="Nakamura K."/>
            <person name="Hayashi T."/>
            <person name="Katayama T."/>
            <person name="Uemura T."/>
            <person name="Hattori Y."/>
        </authorList>
    </citation>
    <scope>NUCLEOTIDE SEQUENCE [LARGE SCALE GENOMIC DNA]</scope>
    <source>
        <strain evidence="10 11">PK-24</strain>
    </source>
</reference>
<evidence type="ECO:0000313" key="10">
    <source>
        <dbReference type="EMBL" id="GMM47580.1"/>
    </source>
</evidence>
<dbReference type="SMART" id="SM00648">
    <property type="entry name" value="SWAP"/>
    <property type="match status" value="2"/>
</dbReference>
<dbReference type="GO" id="GO:0003723">
    <property type="term" value="F:RNA binding"/>
    <property type="evidence" value="ECO:0007669"/>
    <property type="project" value="InterPro"/>
</dbReference>
<feature type="coiled-coil region" evidence="7">
    <location>
        <begin position="226"/>
        <end position="256"/>
    </location>
</feature>
<evidence type="ECO:0000256" key="3">
    <source>
        <dbReference type="ARBA" id="ARBA00022728"/>
    </source>
</evidence>
<keyword evidence="3" id="KW-0747">Spliceosome</keyword>
<evidence type="ECO:0000256" key="8">
    <source>
        <dbReference type="SAM" id="MobiDB-lite"/>
    </source>
</evidence>